<feature type="domain" description="C2H2-type" evidence="3">
    <location>
        <begin position="3"/>
        <end position="27"/>
    </location>
</feature>
<dbReference type="Pfam" id="PF12756">
    <property type="entry name" value="zf-C2H2_2"/>
    <property type="match status" value="1"/>
</dbReference>
<feature type="region of interest" description="Disordered" evidence="2">
    <location>
        <begin position="48"/>
        <end position="76"/>
    </location>
</feature>
<dbReference type="GO" id="GO:0042273">
    <property type="term" value="P:ribosomal large subunit biogenesis"/>
    <property type="evidence" value="ECO:0007669"/>
    <property type="project" value="TreeGrafter"/>
</dbReference>
<keyword evidence="1" id="KW-0863">Zinc-finger</keyword>
<sequence length="387" mass="45220">MVYTCNSCNLAFEDATNQRDHMKGDWHRYNLKRRVAQLPPVDEESFNLKVSATSQESNDSEKSNKKAERRRKKEEILEQKRKILETARRAMQQKQDAQLMSGMEELGLEVSDPIFIQEQPKDTLSSEELEEQLYKEKEKNRVDIPPSTCLFCHPKERADFATVDESIEHMFQKHGLYVPEIKYLVDKEGLIRYLGEKIGFGNICLCCNYQGRNVEAVREHMKVKRHMRIPYESEDEKLEISEFYDFSSTYNDFFKAEDLIGENDGDDWEDISGEEGEYNSDEDLPEKDAGAIVQNGFELILPTGKVLGHRSLQRYFKQNLPPERELSEGQGTIVAAEDRHMLNVRDKKEFGTQKLAWRSEQYNAKFYEKKAAKNANNQMHYRDQLLQ</sequence>
<dbReference type="KEGG" id="cten:18245428"/>
<evidence type="ECO:0000256" key="2">
    <source>
        <dbReference type="SAM" id="MobiDB-lite"/>
    </source>
</evidence>
<dbReference type="STRING" id="590646.G3AWL8"/>
<evidence type="ECO:0000259" key="3">
    <source>
        <dbReference type="PROSITE" id="PS50157"/>
    </source>
</evidence>
<keyword evidence="5" id="KW-1185">Reference proteome</keyword>
<name>G3AWL8_CANTC</name>
<keyword evidence="1" id="KW-0479">Metal-binding</keyword>
<proteinExistence type="predicted"/>
<dbReference type="eggNOG" id="KOG2785">
    <property type="taxonomic scope" value="Eukaryota"/>
</dbReference>
<dbReference type="Proteomes" id="UP000000707">
    <property type="component" value="Unassembled WGS sequence"/>
</dbReference>
<accession>G3AWL8</accession>
<reference evidence="4 5" key="1">
    <citation type="journal article" date="2011" name="Proc. Natl. Acad. Sci. U.S.A.">
        <title>Comparative genomics of xylose-fermenting fungi for enhanced biofuel production.</title>
        <authorList>
            <person name="Wohlbach D.J."/>
            <person name="Kuo A."/>
            <person name="Sato T.K."/>
            <person name="Potts K.M."/>
            <person name="Salamov A.A."/>
            <person name="LaButti K.M."/>
            <person name="Sun H."/>
            <person name="Clum A."/>
            <person name="Pangilinan J.L."/>
            <person name="Lindquist E.A."/>
            <person name="Lucas S."/>
            <person name="Lapidus A."/>
            <person name="Jin M."/>
            <person name="Gunawan C."/>
            <person name="Balan V."/>
            <person name="Dale B.E."/>
            <person name="Jeffries T.W."/>
            <person name="Zinkel R."/>
            <person name="Barry K.W."/>
            <person name="Grigoriev I.V."/>
            <person name="Gasch A.P."/>
        </authorList>
    </citation>
    <scope>NUCLEOTIDE SEQUENCE [LARGE SCALE GENOMIC DNA]</scope>
    <source>
        <strain evidence="5">ATCC 10573 / BCRC 21748 / CBS 615 / JCM 9827 / NBRC 10315 / NRRL Y-1498 / VKM Y-70</strain>
    </source>
</reference>
<dbReference type="SMART" id="SM00355">
    <property type="entry name" value="ZnF_C2H2"/>
    <property type="match status" value="3"/>
</dbReference>
<dbReference type="InterPro" id="IPR040025">
    <property type="entry name" value="Znf622/Rei1/Reh1"/>
</dbReference>
<feature type="compositionally biased region" description="Polar residues" evidence="2">
    <location>
        <begin position="48"/>
        <end position="57"/>
    </location>
</feature>
<dbReference type="EMBL" id="GL996510">
    <property type="protein sequence ID" value="EGV66565.1"/>
    <property type="molecule type" value="Genomic_DNA"/>
</dbReference>
<dbReference type="PANTHER" id="PTHR13182">
    <property type="entry name" value="ZINC FINGER PROTEIN 622"/>
    <property type="match status" value="1"/>
</dbReference>
<dbReference type="InterPro" id="IPR036236">
    <property type="entry name" value="Znf_C2H2_sf"/>
</dbReference>
<evidence type="ECO:0000313" key="4">
    <source>
        <dbReference type="EMBL" id="EGV66565.1"/>
    </source>
</evidence>
<dbReference type="PROSITE" id="PS00028">
    <property type="entry name" value="ZINC_FINGER_C2H2_1"/>
    <property type="match status" value="1"/>
</dbReference>
<dbReference type="InterPro" id="IPR041661">
    <property type="entry name" value="ZN622/Rei1/Reh1_Znf-C2H2"/>
</dbReference>
<protein>
    <recommendedName>
        <fullName evidence="3">C2H2-type domain-containing protein</fullName>
    </recommendedName>
</protein>
<evidence type="ECO:0000313" key="5">
    <source>
        <dbReference type="Proteomes" id="UP000000707"/>
    </source>
</evidence>
<dbReference type="PROSITE" id="PS50157">
    <property type="entry name" value="ZINC_FINGER_C2H2_2"/>
    <property type="match status" value="1"/>
</dbReference>
<dbReference type="InterPro" id="IPR013087">
    <property type="entry name" value="Znf_C2H2_type"/>
</dbReference>
<dbReference type="GO" id="GO:0030687">
    <property type="term" value="C:preribosome, large subunit precursor"/>
    <property type="evidence" value="ECO:0007669"/>
    <property type="project" value="TreeGrafter"/>
</dbReference>
<dbReference type="AlphaFoldDB" id="G3AWL8"/>
<dbReference type="GeneID" id="18245428"/>
<dbReference type="GO" id="GO:0008270">
    <property type="term" value="F:zinc ion binding"/>
    <property type="evidence" value="ECO:0007669"/>
    <property type="project" value="UniProtKB-KW"/>
</dbReference>
<dbReference type="OrthoDB" id="19329at2759"/>
<keyword evidence="1" id="KW-0862">Zinc</keyword>
<gene>
    <name evidence="4" type="ORF">CANTEDRAFT_101025</name>
</gene>
<dbReference type="PANTHER" id="PTHR13182:SF21">
    <property type="entry name" value="CYTOPLASMIC 60S SUBUNIT BIOGENESIS FACTOR REI1"/>
    <property type="match status" value="1"/>
</dbReference>
<dbReference type="HOGENOM" id="CLU_018787_1_1_1"/>
<dbReference type="SUPFAM" id="SSF57667">
    <property type="entry name" value="beta-beta-alpha zinc fingers"/>
    <property type="match status" value="1"/>
</dbReference>
<evidence type="ECO:0000256" key="1">
    <source>
        <dbReference type="PROSITE-ProRule" id="PRU00042"/>
    </source>
</evidence>
<organism evidence="5">
    <name type="scientific">Candida tenuis (strain ATCC 10573 / BCRC 21748 / CBS 615 / JCM 9827 / NBRC 10315 / NRRL Y-1498 / VKM Y-70)</name>
    <name type="common">Yeast</name>
    <name type="synonym">Yamadazyma tenuis</name>
    <dbReference type="NCBI Taxonomy" id="590646"/>
    <lineage>
        <taxon>Eukaryota</taxon>
        <taxon>Fungi</taxon>
        <taxon>Dikarya</taxon>
        <taxon>Ascomycota</taxon>
        <taxon>Saccharomycotina</taxon>
        <taxon>Pichiomycetes</taxon>
        <taxon>Debaryomycetaceae</taxon>
        <taxon>Yamadazyma</taxon>
    </lineage>
</organism>